<evidence type="ECO:0000313" key="2">
    <source>
        <dbReference type="Proteomes" id="UP001054837"/>
    </source>
</evidence>
<organism evidence="1 2">
    <name type="scientific">Caerostris darwini</name>
    <dbReference type="NCBI Taxonomy" id="1538125"/>
    <lineage>
        <taxon>Eukaryota</taxon>
        <taxon>Metazoa</taxon>
        <taxon>Ecdysozoa</taxon>
        <taxon>Arthropoda</taxon>
        <taxon>Chelicerata</taxon>
        <taxon>Arachnida</taxon>
        <taxon>Araneae</taxon>
        <taxon>Araneomorphae</taxon>
        <taxon>Entelegynae</taxon>
        <taxon>Araneoidea</taxon>
        <taxon>Araneidae</taxon>
        <taxon>Caerostris</taxon>
    </lineage>
</organism>
<dbReference type="EMBL" id="BPLQ01007011">
    <property type="protein sequence ID" value="GIY27021.1"/>
    <property type="molecule type" value="Genomic_DNA"/>
</dbReference>
<accession>A0AAV4S1U1</accession>
<reference evidence="1 2" key="1">
    <citation type="submission" date="2021-06" db="EMBL/GenBank/DDBJ databases">
        <title>Caerostris darwini draft genome.</title>
        <authorList>
            <person name="Kono N."/>
            <person name="Arakawa K."/>
        </authorList>
    </citation>
    <scope>NUCLEOTIDE SEQUENCE [LARGE SCALE GENOMIC DNA]</scope>
</reference>
<sequence length="72" mass="8095">MSLQCKFQTSHAILDTRPNDYYYSQQPPSCSNPPPPYNSRTAVLGNPRLNWKLHLGAEPLLITLLGVTGKRK</sequence>
<dbReference type="Proteomes" id="UP001054837">
    <property type="component" value="Unassembled WGS sequence"/>
</dbReference>
<gene>
    <name evidence="1" type="ORF">CDAR_201381</name>
</gene>
<name>A0AAV4S1U1_9ARAC</name>
<protein>
    <submittedName>
        <fullName evidence="1">Uncharacterized protein</fullName>
    </submittedName>
</protein>
<keyword evidence="2" id="KW-1185">Reference proteome</keyword>
<dbReference type="AlphaFoldDB" id="A0AAV4S1U1"/>
<proteinExistence type="predicted"/>
<comment type="caution">
    <text evidence="1">The sequence shown here is derived from an EMBL/GenBank/DDBJ whole genome shotgun (WGS) entry which is preliminary data.</text>
</comment>
<evidence type="ECO:0000313" key="1">
    <source>
        <dbReference type="EMBL" id="GIY27021.1"/>
    </source>
</evidence>